<organism evidence="1 2">
    <name type="scientific">Streptomyces clavifer</name>
    <dbReference type="NCBI Taxonomy" id="68188"/>
    <lineage>
        <taxon>Bacteria</taxon>
        <taxon>Bacillati</taxon>
        <taxon>Actinomycetota</taxon>
        <taxon>Actinomycetes</taxon>
        <taxon>Kitasatosporales</taxon>
        <taxon>Streptomycetaceae</taxon>
        <taxon>Streptomyces</taxon>
    </lineage>
</organism>
<reference evidence="1 2" key="1">
    <citation type="submission" date="2021-03" db="EMBL/GenBank/DDBJ databases">
        <title>Sequencing the genomes of 1000 actinobacteria strains.</title>
        <authorList>
            <person name="Klenk H.-P."/>
        </authorList>
    </citation>
    <scope>NUCLEOTIDE SEQUENCE [LARGE SCALE GENOMIC DNA]</scope>
    <source>
        <strain evidence="1 2">DSM 40843</strain>
    </source>
</reference>
<protein>
    <submittedName>
        <fullName evidence="1">Uncharacterized protein</fullName>
    </submittedName>
</protein>
<gene>
    <name evidence="1" type="ORF">JOF59_001275</name>
</gene>
<evidence type="ECO:0000313" key="2">
    <source>
        <dbReference type="Proteomes" id="UP001519311"/>
    </source>
</evidence>
<sequence length="42" mass="4368">MQRTGLSQAACGAVEAMWTARSAVGQPPSGRAELLGLPGERR</sequence>
<dbReference type="RefSeq" id="WP_274922798.1">
    <property type="nucleotide sequence ID" value="NZ_BMWJ01000001.1"/>
</dbReference>
<accession>A0ABS4V4N5</accession>
<dbReference type="EMBL" id="JAGINS010000001">
    <property type="protein sequence ID" value="MBP2358875.1"/>
    <property type="molecule type" value="Genomic_DNA"/>
</dbReference>
<evidence type="ECO:0000313" key="1">
    <source>
        <dbReference type="EMBL" id="MBP2358875.1"/>
    </source>
</evidence>
<keyword evidence="2" id="KW-1185">Reference proteome</keyword>
<dbReference type="Proteomes" id="UP001519311">
    <property type="component" value="Unassembled WGS sequence"/>
</dbReference>
<comment type="caution">
    <text evidence="1">The sequence shown here is derived from an EMBL/GenBank/DDBJ whole genome shotgun (WGS) entry which is preliminary data.</text>
</comment>
<proteinExistence type="predicted"/>
<name>A0ABS4V4N5_9ACTN</name>